<reference evidence="1 2" key="1">
    <citation type="journal article" date="2016" name="Front. Microbiol.">
        <title>Genome and transcriptome sequences reveal the specific parasitism of the nematophagous Purpureocillium lilacinum 36-1.</title>
        <authorList>
            <person name="Xie J."/>
            <person name="Li S."/>
            <person name="Mo C."/>
            <person name="Xiao X."/>
            <person name="Peng D."/>
            <person name="Wang G."/>
            <person name="Xiao Y."/>
        </authorList>
    </citation>
    <scope>NUCLEOTIDE SEQUENCE [LARGE SCALE GENOMIC DNA]</scope>
    <source>
        <strain evidence="1 2">36-1</strain>
    </source>
</reference>
<organism evidence="1 2">
    <name type="scientific">Purpureocillium lilacinum</name>
    <name type="common">Paecilomyces lilacinus</name>
    <dbReference type="NCBI Taxonomy" id="33203"/>
    <lineage>
        <taxon>Eukaryota</taxon>
        <taxon>Fungi</taxon>
        <taxon>Dikarya</taxon>
        <taxon>Ascomycota</taxon>
        <taxon>Pezizomycotina</taxon>
        <taxon>Sordariomycetes</taxon>
        <taxon>Hypocreomycetidae</taxon>
        <taxon>Hypocreales</taxon>
        <taxon>Ophiocordycipitaceae</taxon>
        <taxon>Purpureocillium</taxon>
    </lineage>
</organism>
<dbReference type="PROSITE" id="PS51257">
    <property type="entry name" value="PROKAR_LIPOPROTEIN"/>
    <property type="match status" value="1"/>
</dbReference>
<gene>
    <name evidence="1" type="ORF">PCL_03346</name>
</gene>
<dbReference type="Proteomes" id="UP000245956">
    <property type="component" value="Unassembled WGS sequence"/>
</dbReference>
<proteinExistence type="predicted"/>
<evidence type="ECO:0008006" key="3">
    <source>
        <dbReference type="Google" id="ProtNLM"/>
    </source>
</evidence>
<dbReference type="EMBL" id="LCWV01000001">
    <property type="protein sequence ID" value="PWI76152.1"/>
    <property type="molecule type" value="Genomic_DNA"/>
</dbReference>
<dbReference type="InterPro" id="IPR008757">
    <property type="entry name" value="Peptidase_M6-like_domain"/>
</dbReference>
<comment type="caution">
    <text evidence="1">The sequence shown here is derived from an EMBL/GenBank/DDBJ whole genome shotgun (WGS) entry which is preliminary data.</text>
</comment>
<dbReference type="GO" id="GO:0006508">
    <property type="term" value="P:proteolysis"/>
    <property type="evidence" value="ECO:0007669"/>
    <property type="project" value="InterPro"/>
</dbReference>
<evidence type="ECO:0000313" key="2">
    <source>
        <dbReference type="Proteomes" id="UP000245956"/>
    </source>
</evidence>
<dbReference type="AlphaFoldDB" id="A0A2U3ENU1"/>
<protein>
    <recommendedName>
        <fullName evidence="3">M6 family metalloprotease domain-containing protein</fullName>
    </recommendedName>
</protein>
<name>A0A2U3ENU1_PURLI</name>
<dbReference type="NCBIfam" id="TIGR03296">
    <property type="entry name" value="M6dom_TIGR03296"/>
    <property type="match status" value="1"/>
</dbReference>
<evidence type="ECO:0000313" key="1">
    <source>
        <dbReference type="EMBL" id="PWI76152.1"/>
    </source>
</evidence>
<accession>A0A2U3ENU1</accession>
<sequence length="681" mass="73359">MPRHLAAGTMSSTRQFSTQKVLTSALAAASCWGGGHASKCIPRGNPFDVIDPQNWVNPDRMTWDDFKAPPGTSWSDPSRKGSSRNFNIALVTVDYEDKSFAITGPPNSTIYGNPQPAAANIPREKVPAFYRDLLNKPNELNKGHTLHEYWMEDSAGKFGVDLTVFGAYRMPSKSYQYGIDDGMNPGACPSGATCNFDIRDDSLGAWRKDVGDEVADSFELVFILSAGQDESASWQEFGEMKFATKEDVPAAFGPPAGANDSAVNYASTRYVEWTSWAAASNIWPNAGGGSSTQCESSGMGVYAHELSHLLNIGDNYNNPYGTPLRRAYTGPWSMLSRGSFNGPGGPHSRWQIPALQGSSMGSLHTMRDKLQLGLVANSSVLRISRTGLAGSGPVVARITARAVKADLMGLRVEMGNDLAPACDIAKDVLCDGGGYNNYEMEVVDRMGADSFQPDAGVMISKTKTVARQPFQWTIDANPQDINLVDFIRPNGTKAMATMGDYRQLADALFHAGTRSGSEFEYIDKANVLHMYVLKKHRDKTGVLSYTVGVRSLNGTDASEHGVKLSPGKAAGGKNKVTDKGVFCSFDLTNNGTYVAGGSHPQDLTPYLGTDIYRLQAEVKGSGWRVELPNALAFAKYGETTSVHVAVGASAHADKVGKVTLVATSESDKKVRATAECQVKRD</sequence>
<dbReference type="GO" id="GO:0008233">
    <property type="term" value="F:peptidase activity"/>
    <property type="evidence" value="ECO:0007669"/>
    <property type="project" value="InterPro"/>
</dbReference>